<dbReference type="SUPFAM" id="SSF55874">
    <property type="entry name" value="ATPase domain of HSP90 chaperone/DNA topoisomerase II/histidine kinase"/>
    <property type="match status" value="1"/>
</dbReference>
<dbReference type="CDD" id="cd00082">
    <property type="entry name" value="HisKA"/>
    <property type="match status" value="1"/>
</dbReference>
<feature type="region of interest" description="Disordered" evidence="5">
    <location>
        <begin position="795"/>
        <end position="814"/>
    </location>
</feature>
<organism evidence="10 11">
    <name type="scientific">Sphingomonas taxi</name>
    <dbReference type="NCBI Taxonomy" id="1549858"/>
    <lineage>
        <taxon>Bacteria</taxon>
        <taxon>Pseudomonadati</taxon>
        <taxon>Pseudomonadota</taxon>
        <taxon>Alphaproteobacteria</taxon>
        <taxon>Sphingomonadales</taxon>
        <taxon>Sphingomonadaceae</taxon>
        <taxon>Sphingomonas</taxon>
    </lineage>
</organism>
<dbReference type="InterPro" id="IPR011006">
    <property type="entry name" value="CheY-like_superfamily"/>
</dbReference>
<dbReference type="SMART" id="SM00448">
    <property type="entry name" value="REC"/>
    <property type="match status" value="1"/>
</dbReference>
<dbReference type="Gene3D" id="3.30.450.20">
    <property type="entry name" value="PAS domain"/>
    <property type="match status" value="4"/>
</dbReference>
<dbReference type="NCBIfam" id="TIGR00229">
    <property type="entry name" value="sensory_box"/>
    <property type="match status" value="2"/>
</dbReference>
<feature type="domain" description="PAS" evidence="8">
    <location>
        <begin position="502"/>
        <end position="556"/>
    </location>
</feature>
<evidence type="ECO:0000313" key="11">
    <source>
        <dbReference type="Proteomes" id="UP000249229"/>
    </source>
</evidence>
<protein>
    <recommendedName>
        <fullName evidence="2">histidine kinase</fullName>
        <ecNumber evidence="2">2.7.13.3</ecNumber>
    </recommendedName>
</protein>
<evidence type="ECO:0000259" key="8">
    <source>
        <dbReference type="PROSITE" id="PS50112"/>
    </source>
</evidence>
<dbReference type="PROSITE" id="PS50110">
    <property type="entry name" value="RESPONSE_REGULATORY"/>
    <property type="match status" value="1"/>
</dbReference>
<evidence type="ECO:0000256" key="3">
    <source>
        <dbReference type="ARBA" id="ARBA00022553"/>
    </source>
</evidence>
<dbReference type="InterPro" id="IPR036890">
    <property type="entry name" value="HATPase_C_sf"/>
</dbReference>
<dbReference type="InterPro" id="IPR013656">
    <property type="entry name" value="PAS_4"/>
</dbReference>
<dbReference type="InterPro" id="IPR035965">
    <property type="entry name" value="PAS-like_dom_sf"/>
</dbReference>
<evidence type="ECO:0000256" key="2">
    <source>
        <dbReference type="ARBA" id="ARBA00012438"/>
    </source>
</evidence>
<comment type="caution">
    <text evidence="10">The sequence shown here is derived from an EMBL/GenBank/DDBJ whole genome shotgun (WGS) entry which is preliminary data.</text>
</comment>
<proteinExistence type="predicted"/>
<dbReference type="InterPro" id="IPR003594">
    <property type="entry name" value="HATPase_dom"/>
</dbReference>
<dbReference type="PANTHER" id="PTHR43065:SF49">
    <property type="entry name" value="HISTIDINE KINASE"/>
    <property type="match status" value="1"/>
</dbReference>
<dbReference type="PROSITE" id="PS50109">
    <property type="entry name" value="HIS_KIN"/>
    <property type="match status" value="1"/>
</dbReference>
<evidence type="ECO:0000256" key="4">
    <source>
        <dbReference type="PROSITE-ProRule" id="PRU00169"/>
    </source>
</evidence>
<dbReference type="SUPFAM" id="SSF52172">
    <property type="entry name" value="CheY-like"/>
    <property type="match status" value="1"/>
</dbReference>
<feature type="domain" description="PAC" evidence="9">
    <location>
        <begin position="449"/>
        <end position="501"/>
    </location>
</feature>
<reference evidence="10 11" key="1">
    <citation type="submission" date="2017-08" db="EMBL/GenBank/DDBJ databases">
        <title>Infants hospitalized years apart are colonized by the same room-sourced microbial strains.</title>
        <authorList>
            <person name="Brooks B."/>
            <person name="Olm M.R."/>
            <person name="Firek B.A."/>
            <person name="Baker R."/>
            <person name="Thomas B.C."/>
            <person name="Morowitz M.J."/>
            <person name="Banfield J.F."/>
        </authorList>
    </citation>
    <scope>NUCLEOTIDE SEQUENCE [LARGE SCALE GENOMIC DNA]</scope>
    <source>
        <strain evidence="10">S2_005_001_R1_22</strain>
    </source>
</reference>
<dbReference type="EMBL" id="QFQI01000010">
    <property type="protein sequence ID" value="PZQ59154.1"/>
    <property type="molecule type" value="Genomic_DNA"/>
</dbReference>
<feature type="domain" description="Histidine kinase" evidence="6">
    <location>
        <begin position="664"/>
        <end position="888"/>
    </location>
</feature>
<dbReference type="Gene3D" id="1.10.287.130">
    <property type="match status" value="1"/>
</dbReference>
<dbReference type="SMART" id="SM00387">
    <property type="entry name" value="HATPase_c"/>
    <property type="match status" value="1"/>
</dbReference>
<dbReference type="SUPFAM" id="SSF55785">
    <property type="entry name" value="PYP-like sensor domain (PAS domain)"/>
    <property type="match status" value="4"/>
</dbReference>
<gene>
    <name evidence="10" type="ORF">DI544_12155</name>
</gene>
<dbReference type="Pfam" id="PF02518">
    <property type="entry name" value="HATPase_c"/>
    <property type="match status" value="1"/>
</dbReference>
<evidence type="ECO:0000259" key="9">
    <source>
        <dbReference type="PROSITE" id="PS50113"/>
    </source>
</evidence>
<dbReference type="PANTHER" id="PTHR43065">
    <property type="entry name" value="SENSOR HISTIDINE KINASE"/>
    <property type="match status" value="1"/>
</dbReference>
<dbReference type="SMART" id="SM00086">
    <property type="entry name" value="PAC"/>
    <property type="match status" value="3"/>
</dbReference>
<dbReference type="InterPro" id="IPR000014">
    <property type="entry name" value="PAS"/>
</dbReference>
<comment type="catalytic activity">
    <reaction evidence="1">
        <text>ATP + protein L-histidine = ADP + protein N-phospho-L-histidine.</text>
        <dbReference type="EC" id="2.7.13.3"/>
    </reaction>
</comment>
<dbReference type="InterPro" id="IPR013655">
    <property type="entry name" value="PAS_fold_3"/>
</dbReference>
<feature type="domain" description="Response regulatory" evidence="7">
    <location>
        <begin position="910"/>
        <end position="1022"/>
    </location>
</feature>
<dbReference type="SMART" id="SM00091">
    <property type="entry name" value="PAS"/>
    <property type="match status" value="3"/>
</dbReference>
<dbReference type="Gene3D" id="2.10.70.100">
    <property type="match status" value="1"/>
</dbReference>
<evidence type="ECO:0000256" key="5">
    <source>
        <dbReference type="SAM" id="MobiDB-lite"/>
    </source>
</evidence>
<dbReference type="Pfam" id="PF00512">
    <property type="entry name" value="HisKA"/>
    <property type="match status" value="1"/>
</dbReference>
<dbReference type="Pfam" id="PF08448">
    <property type="entry name" value="PAS_4"/>
    <property type="match status" value="2"/>
</dbReference>
<dbReference type="InterPro" id="IPR003661">
    <property type="entry name" value="HisK_dim/P_dom"/>
</dbReference>
<dbReference type="InterPro" id="IPR000700">
    <property type="entry name" value="PAS-assoc_C"/>
</dbReference>
<dbReference type="Gene3D" id="3.40.50.2300">
    <property type="match status" value="1"/>
</dbReference>
<feature type="region of interest" description="Disordered" evidence="5">
    <location>
        <begin position="1"/>
        <end position="26"/>
    </location>
</feature>
<dbReference type="InterPro" id="IPR001610">
    <property type="entry name" value="PAC"/>
</dbReference>
<dbReference type="EC" id="2.7.13.3" evidence="2"/>
<name>A0A2W5P1R1_9SPHN</name>
<dbReference type="AlphaFoldDB" id="A0A2W5P1R1"/>
<dbReference type="PROSITE" id="PS50113">
    <property type="entry name" value="PAC"/>
    <property type="match status" value="1"/>
</dbReference>
<dbReference type="Pfam" id="PF13426">
    <property type="entry name" value="PAS_9"/>
    <property type="match status" value="1"/>
</dbReference>
<dbReference type="Gene3D" id="3.30.565.10">
    <property type="entry name" value="Histidine kinase-like ATPase, C-terminal domain"/>
    <property type="match status" value="1"/>
</dbReference>
<dbReference type="Proteomes" id="UP000249229">
    <property type="component" value="Unassembled WGS sequence"/>
</dbReference>
<dbReference type="InterPro" id="IPR001789">
    <property type="entry name" value="Sig_transdc_resp-reg_receiver"/>
</dbReference>
<evidence type="ECO:0000259" key="7">
    <source>
        <dbReference type="PROSITE" id="PS50110"/>
    </source>
</evidence>
<evidence type="ECO:0000259" key="6">
    <source>
        <dbReference type="PROSITE" id="PS50109"/>
    </source>
</evidence>
<dbReference type="InterPro" id="IPR036097">
    <property type="entry name" value="HisK_dim/P_sf"/>
</dbReference>
<feature type="modified residue" description="4-aspartylphosphate" evidence="4">
    <location>
        <position position="960"/>
    </location>
</feature>
<dbReference type="CDD" id="cd00130">
    <property type="entry name" value="PAS"/>
    <property type="match status" value="1"/>
</dbReference>
<dbReference type="GO" id="GO:0000155">
    <property type="term" value="F:phosphorelay sensor kinase activity"/>
    <property type="evidence" value="ECO:0007669"/>
    <property type="project" value="InterPro"/>
</dbReference>
<dbReference type="Pfam" id="PF08447">
    <property type="entry name" value="PAS_3"/>
    <property type="match status" value="1"/>
</dbReference>
<dbReference type="Pfam" id="PF00072">
    <property type="entry name" value="Response_reg"/>
    <property type="match status" value="1"/>
</dbReference>
<dbReference type="SMART" id="SM00388">
    <property type="entry name" value="HisKA"/>
    <property type="match status" value="1"/>
</dbReference>
<keyword evidence="3 4" id="KW-0597">Phosphoprotein</keyword>
<dbReference type="PRINTS" id="PR00344">
    <property type="entry name" value="BCTRLSENSOR"/>
</dbReference>
<dbReference type="PROSITE" id="PS50112">
    <property type="entry name" value="PAS"/>
    <property type="match status" value="1"/>
</dbReference>
<sequence>MRRPRDGDRRLRVGGGITDGGDRGRGCHPQHAVVMDRAESGVHARANIRNDPGLPTFRGGEGALRCSLMNEVFPPPGTRAHLFAHAGDMGRRIAAFDWSTTPVGAPDGWPPALRHALALILPSCAQMLLLWGPDHLIFYNDAFARSLGDSHPAALGQPARRIWRALWNDLQPLVEKVQATGETVAEKDRPFDIRRSPIVERVYFDISLSPVVLEHGGIGGVLCVVSDTTARVRALEEMVAERERLRAMFDQAPGFLAVLREPGHVFELVNGAYRRMAGDRPLLGLPFAEALPEAAPFGVVEQLDEVVRTGEPFHGVDVPVPLPRTTPGPRREHRLDFICQPITDANGVVTAIFIKGADRTDRYQAELALAQSRLSLEQATEAGEVAIWTYDVARDELSCSPRGWSMHGLAPEGRCLSLTQFGALMHPEDRVPVRAAFMATLDPAVRALYDIDYRIVDQSDGTLRWIAARGRGLFDDGRCVSVSGTLVDITARQLVAAATRESEERFRLLADSLPALVWMTEPDGRVTFASKGFETILGVSPDTIMDKGWVDLLPPSRHVHAAARRREWLRNPSVLSGDYPLVGADGTRRWFHAEGRPRFVGATFQGYISCAIDVTEAHAAGERLEARVAERTAELTRQIAERERVEETLHQMQRLEAVGQLTSGIAHDFNNLLTVVLGNVDAIALGGQRAPLDARMKQRLDHIRLAAERGATLTAQLLAFSRRQRLEAKVVDLNGTVAGLSDLLGSTLGRSIAVETRLADPVWPALVDPTQIELIILNLAINARDAMPGGGTLTVSTTNVTRGVPQRPEEPPPGDYVCVAVADTGSGMSDAVLARAFEPFFTTKEVGKGSGLGLAQVFGFAKQSGGGVRIDSEEGAGTVVSVFLPRAADIAPAVADSATPVAAASIAGRTVLVLDDEDRVRAVAAETLRDAGCRVIEACDGTAALEALAHEPGVELVVADVAMPVMTGVEFAQRAEQLHPGLPILFVTGYVDLSTIVDVPEERLIRKPYPRKLLLERVRGLLHPA</sequence>
<evidence type="ECO:0000313" key="10">
    <source>
        <dbReference type="EMBL" id="PZQ59154.1"/>
    </source>
</evidence>
<dbReference type="InterPro" id="IPR005467">
    <property type="entry name" value="His_kinase_dom"/>
</dbReference>
<evidence type="ECO:0000256" key="1">
    <source>
        <dbReference type="ARBA" id="ARBA00000085"/>
    </source>
</evidence>
<accession>A0A2W5P1R1</accession>
<feature type="compositionally biased region" description="Basic and acidic residues" evidence="5">
    <location>
        <begin position="1"/>
        <end position="11"/>
    </location>
</feature>
<dbReference type="InterPro" id="IPR004358">
    <property type="entry name" value="Sig_transdc_His_kin-like_C"/>
</dbReference>
<dbReference type="SUPFAM" id="SSF47384">
    <property type="entry name" value="Homodimeric domain of signal transducing histidine kinase"/>
    <property type="match status" value="1"/>
</dbReference>